<dbReference type="KEGG" id="nlc:EBAPG3_011010"/>
<keyword evidence="4" id="KW-1185">Reference proteome</keyword>
<dbReference type="eggNOG" id="COG2226">
    <property type="taxonomic scope" value="Bacteria"/>
</dbReference>
<name>A0A1W6SR47_9PROT</name>
<evidence type="ECO:0000259" key="2">
    <source>
        <dbReference type="Pfam" id="PF08241"/>
    </source>
</evidence>
<dbReference type="GO" id="GO:0008757">
    <property type="term" value="F:S-adenosylmethionine-dependent methyltransferase activity"/>
    <property type="evidence" value="ECO:0007669"/>
    <property type="project" value="InterPro"/>
</dbReference>
<gene>
    <name evidence="3" type="ORF">EBAPG3_011010</name>
</gene>
<evidence type="ECO:0000256" key="1">
    <source>
        <dbReference type="SAM" id="MobiDB-lite"/>
    </source>
</evidence>
<feature type="region of interest" description="Disordered" evidence="1">
    <location>
        <begin position="253"/>
        <end position="281"/>
    </location>
</feature>
<proteinExistence type="predicted"/>
<dbReference type="SUPFAM" id="SSF53335">
    <property type="entry name" value="S-adenosyl-L-methionine-dependent methyltransferases"/>
    <property type="match status" value="1"/>
</dbReference>
<keyword evidence="3" id="KW-0489">Methyltransferase</keyword>
<reference evidence="3 4" key="1">
    <citation type="journal article" date="2015" name="Int. J. Syst. Evol. Microbiol.">
        <title>Nitrosospira lacus sp. nov., a psychrotolerant, ammonia-oxidizing bacterium from sandy lake sediment.</title>
        <authorList>
            <person name="Urakawa H."/>
            <person name="Garcia J.C."/>
            <person name="Nielsen J.L."/>
            <person name="Le V.Q."/>
            <person name="Kozlowski J.A."/>
            <person name="Stein L.Y."/>
            <person name="Lim C.K."/>
            <person name="Pommerening-Roser A."/>
            <person name="Martens-Habbena W."/>
            <person name="Stahl D.A."/>
            <person name="Klotz M.G."/>
        </authorList>
    </citation>
    <scope>NUCLEOTIDE SEQUENCE [LARGE SCALE GENOMIC DNA]</scope>
    <source>
        <strain evidence="3 4">APG3</strain>
    </source>
</reference>
<evidence type="ECO:0000313" key="3">
    <source>
        <dbReference type="EMBL" id="ARO88266.1"/>
    </source>
</evidence>
<accession>A0A1W6SR47</accession>
<feature type="domain" description="Methyltransferase type 11" evidence="2">
    <location>
        <begin position="69"/>
        <end position="116"/>
    </location>
</feature>
<dbReference type="InterPro" id="IPR013216">
    <property type="entry name" value="Methyltransf_11"/>
</dbReference>
<sequence length="281" mass="32305">MPIKNRLKWFDTCLGQYLLEREQSHFDQAVVDVFGYNAMQIGFPQYDFLRANRMPLRFCAAIEEGAALRAAPEFLPVETNSIDLVLLPHVLEFSANPHQILREVQRVLMPEGHVIVCGFNPRSLWGMRGFFGSMREHFPWHGNLMPKLKDSLVEKHFPWHGKFIALPRLKDWLTLLDLEITNDRLCCYVPPFSQEKWLKRFSFMETAGDRWWPFSGGIYFLTAVKRVHGMRVIKPEWKEVRAARRGMAPVAQKLGGNASGQEPRLAARNGTIVKTPAQGGE</sequence>
<dbReference type="OrthoDB" id="6191410at2"/>
<dbReference type="InterPro" id="IPR029063">
    <property type="entry name" value="SAM-dependent_MTases_sf"/>
</dbReference>
<dbReference type="Proteomes" id="UP000012179">
    <property type="component" value="Chromosome"/>
</dbReference>
<organism evidence="3 4">
    <name type="scientific">Nitrosospira lacus</name>
    <dbReference type="NCBI Taxonomy" id="1288494"/>
    <lineage>
        <taxon>Bacteria</taxon>
        <taxon>Pseudomonadati</taxon>
        <taxon>Pseudomonadota</taxon>
        <taxon>Betaproteobacteria</taxon>
        <taxon>Nitrosomonadales</taxon>
        <taxon>Nitrosomonadaceae</taxon>
        <taxon>Nitrosospira</taxon>
    </lineage>
</organism>
<dbReference type="RefSeq" id="WP_004176078.1">
    <property type="nucleotide sequence ID" value="NZ_CP021106.3"/>
</dbReference>
<dbReference type="EMBL" id="CP021106">
    <property type="protein sequence ID" value="ARO88266.1"/>
    <property type="molecule type" value="Genomic_DNA"/>
</dbReference>
<dbReference type="AlphaFoldDB" id="A0A1W6SR47"/>
<dbReference type="GO" id="GO:0032259">
    <property type="term" value="P:methylation"/>
    <property type="evidence" value="ECO:0007669"/>
    <property type="project" value="UniProtKB-KW"/>
</dbReference>
<protein>
    <submittedName>
        <fullName evidence="3">SAM-dependent methyltransferase</fullName>
    </submittedName>
</protein>
<dbReference type="Pfam" id="PF08241">
    <property type="entry name" value="Methyltransf_11"/>
    <property type="match status" value="1"/>
</dbReference>
<keyword evidence="3" id="KW-0808">Transferase</keyword>
<evidence type="ECO:0000313" key="4">
    <source>
        <dbReference type="Proteomes" id="UP000012179"/>
    </source>
</evidence>
<dbReference type="Gene3D" id="3.40.50.150">
    <property type="entry name" value="Vaccinia Virus protein VP39"/>
    <property type="match status" value="1"/>
</dbReference>